<dbReference type="EMBL" id="CAJVCH010021363">
    <property type="protein sequence ID" value="CAG7690679.1"/>
    <property type="molecule type" value="Genomic_DNA"/>
</dbReference>
<gene>
    <name evidence="1" type="ORF">AFUS01_LOCUS3537</name>
</gene>
<organism evidence="1 2">
    <name type="scientific">Allacma fusca</name>
    <dbReference type="NCBI Taxonomy" id="39272"/>
    <lineage>
        <taxon>Eukaryota</taxon>
        <taxon>Metazoa</taxon>
        <taxon>Ecdysozoa</taxon>
        <taxon>Arthropoda</taxon>
        <taxon>Hexapoda</taxon>
        <taxon>Collembola</taxon>
        <taxon>Symphypleona</taxon>
        <taxon>Sminthuridae</taxon>
        <taxon>Allacma</taxon>
    </lineage>
</organism>
<dbReference type="Proteomes" id="UP000708208">
    <property type="component" value="Unassembled WGS sequence"/>
</dbReference>
<reference evidence="1" key="1">
    <citation type="submission" date="2021-06" db="EMBL/GenBank/DDBJ databases">
        <authorList>
            <person name="Hodson N. C."/>
            <person name="Mongue J. A."/>
            <person name="Jaron S. K."/>
        </authorList>
    </citation>
    <scope>NUCLEOTIDE SEQUENCE</scope>
</reference>
<comment type="caution">
    <text evidence="1">The sequence shown here is derived from an EMBL/GenBank/DDBJ whole genome shotgun (WGS) entry which is preliminary data.</text>
</comment>
<proteinExistence type="predicted"/>
<dbReference type="AlphaFoldDB" id="A0A8J2NIM3"/>
<sequence length="92" mass="9870">MSLSKLGGVNLEIVGYNTAGGFVLLCGEDNTTAACGQASKAKIEVKPPPSKTRLTVPDKFRLQTHKQESRVRIEASTKITRGTQLGTLDAIR</sequence>
<protein>
    <submittedName>
        <fullName evidence="1">Uncharacterized protein</fullName>
    </submittedName>
</protein>
<name>A0A8J2NIM3_9HEXA</name>
<evidence type="ECO:0000313" key="2">
    <source>
        <dbReference type="Proteomes" id="UP000708208"/>
    </source>
</evidence>
<accession>A0A8J2NIM3</accession>
<evidence type="ECO:0000313" key="1">
    <source>
        <dbReference type="EMBL" id="CAG7690679.1"/>
    </source>
</evidence>
<keyword evidence="2" id="KW-1185">Reference proteome</keyword>